<organism evidence="4 5">
    <name type="scientific">Gordonia rhizosphera NBRC 16068</name>
    <dbReference type="NCBI Taxonomy" id="1108045"/>
    <lineage>
        <taxon>Bacteria</taxon>
        <taxon>Bacillati</taxon>
        <taxon>Actinomycetota</taxon>
        <taxon>Actinomycetes</taxon>
        <taxon>Mycobacteriales</taxon>
        <taxon>Gordoniaceae</taxon>
        <taxon>Gordonia</taxon>
    </lineage>
</organism>
<reference evidence="4 5" key="1">
    <citation type="submission" date="2012-08" db="EMBL/GenBank/DDBJ databases">
        <title>Whole genome shotgun sequence of Gordonia rhizosphera NBRC 16068.</title>
        <authorList>
            <person name="Takarada H."/>
            <person name="Isaki S."/>
            <person name="Hosoyama A."/>
            <person name="Tsuchikane K."/>
            <person name="Katsumata H."/>
            <person name="Baba S."/>
            <person name="Ohji S."/>
            <person name="Yamazaki S."/>
            <person name="Fujita N."/>
        </authorList>
    </citation>
    <scope>NUCLEOTIDE SEQUENCE [LARGE SCALE GENOMIC DNA]</scope>
    <source>
        <strain evidence="4 5">NBRC 16068</strain>
    </source>
</reference>
<name>K6WIP5_9ACTN</name>
<dbReference type="AlphaFoldDB" id="K6WIP5"/>
<dbReference type="STRING" id="1108045.GORHZ_235_00100"/>
<dbReference type="eggNOG" id="ENOG5033EBJ">
    <property type="taxonomic scope" value="Bacteria"/>
</dbReference>
<keyword evidence="2" id="KW-0812">Transmembrane</keyword>
<evidence type="ECO:0000313" key="4">
    <source>
        <dbReference type="EMBL" id="GAB93661.1"/>
    </source>
</evidence>
<feature type="region of interest" description="Disordered" evidence="1">
    <location>
        <begin position="1"/>
        <end position="25"/>
    </location>
</feature>
<dbReference type="Pfam" id="PF10756">
    <property type="entry name" value="bPH_6"/>
    <property type="match status" value="1"/>
</dbReference>
<keyword evidence="5" id="KW-1185">Reference proteome</keyword>
<keyword evidence="2" id="KW-0472">Membrane</keyword>
<gene>
    <name evidence="4" type="ORF">GORHZ_235_00100</name>
</gene>
<dbReference type="Proteomes" id="UP000008363">
    <property type="component" value="Unassembled WGS sequence"/>
</dbReference>
<dbReference type="EMBL" id="BAHC01000235">
    <property type="protein sequence ID" value="GAB93661.1"/>
    <property type="molecule type" value="Genomic_DNA"/>
</dbReference>
<comment type="caution">
    <text evidence="4">The sequence shown here is derived from an EMBL/GenBank/DDBJ whole genome shotgun (WGS) entry which is preliminary data.</text>
</comment>
<feature type="domain" description="Low molecular weight protein antigen 6 PH" evidence="3">
    <location>
        <begin position="74"/>
        <end position="144"/>
    </location>
</feature>
<dbReference type="InterPro" id="IPR019692">
    <property type="entry name" value="CFP-6_PH"/>
</dbReference>
<evidence type="ECO:0000313" key="5">
    <source>
        <dbReference type="Proteomes" id="UP000008363"/>
    </source>
</evidence>
<evidence type="ECO:0000259" key="3">
    <source>
        <dbReference type="Pfam" id="PF10756"/>
    </source>
</evidence>
<feature type="compositionally biased region" description="Pro residues" evidence="1">
    <location>
        <begin position="1"/>
        <end position="11"/>
    </location>
</feature>
<dbReference type="OrthoDB" id="5190396at2"/>
<protein>
    <recommendedName>
        <fullName evidence="3">Low molecular weight protein antigen 6 PH domain-containing protein</fullName>
    </recommendedName>
</protein>
<evidence type="ECO:0000256" key="2">
    <source>
        <dbReference type="SAM" id="Phobius"/>
    </source>
</evidence>
<proteinExistence type="predicted"/>
<sequence length="150" mass="16457">MTGVPTPPTDSPDPAASSEPDAGRDTQHTFRISRVAYFAVPMTFVVTVILAGASLAWLGWTLVIPVVLGWWIWRLRTIVTDDGIEAVGTFGRREIPWEEIDGLQFARWGAVRAVLLNDTKVRLPAITFRDLPQLSAASGGRIPDPYADLD</sequence>
<accession>K6WIP5</accession>
<dbReference type="RefSeq" id="WP_006339115.1">
    <property type="nucleotide sequence ID" value="NZ_BAHC01000235.1"/>
</dbReference>
<keyword evidence="2" id="KW-1133">Transmembrane helix</keyword>
<evidence type="ECO:0000256" key="1">
    <source>
        <dbReference type="SAM" id="MobiDB-lite"/>
    </source>
</evidence>
<feature type="transmembrane region" description="Helical" evidence="2">
    <location>
        <begin position="34"/>
        <end position="51"/>
    </location>
</feature>
<feature type="transmembrane region" description="Helical" evidence="2">
    <location>
        <begin position="57"/>
        <end position="73"/>
    </location>
</feature>